<dbReference type="PANTHER" id="PTHR13420:SF7">
    <property type="entry name" value="UPF0235 PROTEIN C15ORF40"/>
    <property type="match status" value="1"/>
</dbReference>
<dbReference type="InterPro" id="IPR036591">
    <property type="entry name" value="YggU-like_sf"/>
</dbReference>
<dbReference type="SMART" id="SM01152">
    <property type="entry name" value="DUF167"/>
    <property type="match status" value="1"/>
</dbReference>
<name>A0A6M6JSB3_9PSEU</name>
<dbReference type="EMBL" id="CP053564">
    <property type="protein sequence ID" value="QJY49522.1"/>
    <property type="molecule type" value="Genomic_DNA"/>
</dbReference>
<evidence type="ECO:0000256" key="1">
    <source>
        <dbReference type="ARBA" id="ARBA00010364"/>
    </source>
</evidence>
<gene>
    <name evidence="3" type="ORF">HOP40_30305</name>
</gene>
<dbReference type="KEGG" id="pbro:HOP40_30305"/>
<evidence type="ECO:0000256" key="2">
    <source>
        <dbReference type="HAMAP-Rule" id="MF_00634"/>
    </source>
</evidence>
<accession>A0A6M6JSB3</accession>
<dbReference type="Proteomes" id="UP000505377">
    <property type="component" value="Chromosome"/>
</dbReference>
<organism evidence="3 4">
    <name type="scientific">Pseudonocardia broussonetiae</name>
    <dbReference type="NCBI Taxonomy" id="2736640"/>
    <lineage>
        <taxon>Bacteria</taxon>
        <taxon>Bacillati</taxon>
        <taxon>Actinomycetota</taxon>
        <taxon>Actinomycetes</taxon>
        <taxon>Pseudonocardiales</taxon>
        <taxon>Pseudonocardiaceae</taxon>
        <taxon>Pseudonocardia</taxon>
    </lineage>
</organism>
<dbReference type="GO" id="GO:0005737">
    <property type="term" value="C:cytoplasm"/>
    <property type="evidence" value="ECO:0007669"/>
    <property type="project" value="TreeGrafter"/>
</dbReference>
<evidence type="ECO:0000313" key="3">
    <source>
        <dbReference type="EMBL" id="QJY49522.1"/>
    </source>
</evidence>
<dbReference type="HAMAP" id="MF_00634">
    <property type="entry name" value="UPF0235"/>
    <property type="match status" value="1"/>
</dbReference>
<dbReference type="SUPFAM" id="SSF69786">
    <property type="entry name" value="YggU-like"/>
    <property type="match status" value="1"/>
</dbReference>
<protein>
    <recommendedName>
        <fullName evidence="2">UPF0235 protein HOP40_30305</fullName>
    </recommendedName>
</protein>
<dbReference type="InterPro" id="IPR003746">
    <property type="entry name" value="DUF167"/>
</dbReference>
<dbReference type="PANTHER" id="PTHR13420">
    <property type="entry name" value="UPF0235 PROTEIN C15ORF40"/>
    <property type="match status" value="1"/>
</dbReference>
<reference evidence="3 4" key="1">
    <citation type="submission" date="2020-05" db="EMBL/GenBank/DDBJ databases">
        <authorList>
            <person name="Mo P."/>
        </authorList>
    </citation>
    <scope>NUCLEOTIDE SEQUENCE [LARGE SCALE GENOMIC DNA]</scope>
    <source>
        <strain evidence="3 4">Gen01</strain>
    </source>
</reference>
<dbReference type="Gene3D" id="3.30.1200.10">
    <property type="entry name" value="YggU-like"/>
    <property type="match status" value="1"/>
</dbReference>
<dbReference type="Pfam" id="PF02594">
    <property type="entry name" value="DUF167"/>
    <property type="match status" value="1"/>
</dbReference>
<keyword evidence="4" id="KW-1185">Reference proteome</keyword>
<sequence length="93" mass="9603">MKVAVRVRPGARADTVGGAWDGPRGRALLVSVRARAVDGAANAAVVVALAQAFGVRRGDVEIVSGSRGRDKVVEIRGDDAVVRAAVDELLDQA</sequence>
<dbReference type="AlphaFoldDB" id="A0A6M6JSB3"/>
<dbReference type="NCBIfam" id="TIGR00251">
    <property type="entry name" value="DUF167 family protein"/>
    <property type="match status" value="1"/>
</dbReference>
<comment type="similarity">
    <text evidence="1 2">Belongs to the UPF0235 family.</text>
</comment>
<evidence type="ECO:0000313" key="4">
    <source>
        <dbReference type="Proteomes" id="UP000505377"/>
    </source>
</evidence>
<proteinExistence type="inferred from homology"/>